<name>A0A183CBY8_GLOPA</name>
<evidence type="ECO:0000313" key="4">
    <source>
        <dbReference type="WBParaSite" id="GPLIN_001038900"/>
    </source>
</evidence>
<protein>
    <submittedName>
        <fullName evidence="4">Effector protein</fullName>
    </submittedName>
</protein>
<proteinExistence type="predicted"/>
<sequence>MASSSSSSALLAIVAIVCLLCKYCTSAPQFPCCAGSQQVVALMAGQVDAFTSKMSESKTCETADNVANAVKKVLNEMTNCLGPNGGGKTIVAEINAKLPSKDKCAYNLSFVKALFELAASTARHAGGNSSAWADLIGNFDKQINIIGNIGKTYNIGITNAEFKNPSGGNDAHQNVPHPDSVIARPGESGSHKL</sequence>
<feature type="signal peptide" evidence="2">
    <location>
        <begin position="1"/>
        <end position="26"/>
    </location>
</feature>
<reference evidence="3" key="2">
    <citation type="submission" date="2014-05" db="EMBL/GenBank/DDBJ databases">
        <title>The genome and life-stage specific transcriptomes of Globodera pallida elucidate key aspects of plant parasitism by a cyst nematode.</title>
        <authorList>
            <person name="Cotton J.A."/>
            <person name="Lilley C.J."/>
            <person name="Jones L.M."/>
            <person name="Kikuchi T."/>
            <person name="Reid A.J."/>
            <person name="Thorpe P."/>
            <person name="Tsai I.J."/>
            <person name="Beasley H."/>
            <person name="Blok V."/>
            <person name="Cock P.J.A."/>
            <person name="Van den Akker S.E."/>
            <person name="Holroyd N."/>
            <person name="Hunt M."/>
            <person name="Mantelin S."/>
            <person name="Naghra H."/>
            <person name="Pain A."/>
            <person name="Palomares-Rius J.E."/>
            <person name="Zarowiecki M."/>
            <person name="Berriman M."/>
            <person name="Jones J.T."/>
            <person name="Urwin P.E."/>
        </authorList>
    </citation>
    <scope>NUCLEOTIDE SEQUENCE [LARGE SCALE GENOMIC DNA]</scope>
    <source>
        <strain evidence="3">Lindley</strain>
    </source>
</reference>
<evidence type="ECO:0000256" key="2">
    <source>
        <dbReference type="SAM" id="SignalP"/>
    </source>
</evidence>
<organism evidence="3 4">
    <name type="scientific">Globodera pallida</name>
    <name type="common">Potato cyst nematode worm</name>
    <name type="synonym">Heterodera pallida</name>
    <dbReference type="NCBI Taxonomy" id="36090"/>
    <lineage>
        <taxon>Eukaryota</taxon>
        <taxon>Metazoa</taxon>
        <taxon>Ecdysozoa</taxon>
        <taxon>Nematoda</taxon>
        <taxon>Chromadorea</taxon>
        <taxon>Rhabditida</taxon>
        <taxon>Tylenchina</taxon>
        <taxon>Tylenchomorpha</taxon>
        <taxon>Tylenchoidea</taxon>
        <taxon>Heteroderidae</taxon>
        <taxon>Heteroderinae</taxon>
        <taxon>Globodera</taxon>
    </lineage>
</organism>
<accession>A0A183CBY8</accession>
<feature type="chain" id="PRO_5008147375" evidence="2">
    <location>
        <begin position="27"/>
        <end position="193"/>
    </location>
</feature>
<dbReference type="AlphaFoldDB" id="A0A183CBY8"/>
<keyword evidence="2" id="KW-0732">Signal</keyword>
<evidence type="ECO:0000313" key="3">
    <source>
        <dbReference type="Proteomes" id="UP000050741"/>
    </source>
</evidence>
<keyword evidence="3" id="KW-1185">Reference proteome</keyword>
<dbReference type="WBParaSite" id="GPLIN_001038900">
    <property type="protein sequence ID" value="GPLIN_001038900"/>
    <property type="gene ID" value="GPLIN_001038900"/>
</dbReference>
<dbReference type="Proteomes" id="UP000050741">
    <property type="component" value="Unassembled WGS sequence"/>
</dbReference>
<feature type="region of interest" description="Disordered" evidence="1">
    <location>
        <begin position="164"/>
        <end position="193"/>
    </location>
</feature>
<evidence type="ECO:0000256" key="1">
    <source>
        <dbReference type="SAM" id="MobiDB-lite"/>
    </source>
</evidence>
<reference evidence="4" key="3">
    <citation type="submission" date="2016-06" db="UniProtKB">
        <authorList>
            <consortium name="WormBaseParasite"/>
        </authorList>
    </citation>
    <scope>IDENTIFICATION</scope>
</reference>
<reference evidence="3" key="1">
    <citation type="submission" date="2013-12" db="EMBL/GenBank/DDBJ databases">
        <authorList>
            <person name="Aslett M."/>
        </authorList>
    </citation>
    <scope>NUCLEOTIDE SEQUENCE [LARGE SCALE GENOMIC DNA]</scope>
    <source>
        <strain evidence="3">Lindley</strain>
    </source>
</reference>